<accession>A0ABX0H7S0</accession>
<dbReference type="EMBL" id="JAANYN010000005">
    <property type="protein sequence ID" value="NHE57823.1"/>
    <property type="molecule type" value="Genomic_DNA"/>
</dbReference>
<sequence length="94" mass="10341">MSFLEKHHPLALVNKIKLSGKGKALARTFSEQDNMPIIDLSKGFSSNLPIKKFPDDFPSRMPIKIPGIAPISEMFQEGLNDSGAPIIIPDARKP</sequence>
<evidence type="ECO:0000313" key="1">
    <source>
        <dbReference type="EMBL" id="NHE57823.1"/>
    </source>
</evidence>
<comment type="caution">
    <text evidence="1">The sequence shown here is derived from an EMBL/GenBank/DDBJ whole genome shotgun (WGS) entry which is preliminary data.</text>
</comment>
<gene>
    <name evidence="1" type="ORF">G9Q97_13495</name>
</gene>
<name>A0ABX0H7S0_9BACT</name>
<dbReference type="RefSeq" id="WP_166147662.1">
    <property type="nucleotide sequence ID" value="NZ_JAANYN010000005.1"/>
</dbReference>
<dbReference type="Proteomes" id="UP000649799">
    <property type="component" value="Unassembled WGS sequence"/>
</dbReference>
<reference evidence="1 2" key="1">
    <citation type="submission" date="2020-03" db="EMBL/GenBank/DDBJ databases">
        <title>Cyclobacterium plantarum sp. nov., a marine bacterium isolated from a coastal-marine wetland.</title>
        <authorList>
            <person name="Sanchez-Porro C."/>
            <person name="Ventosa A."/>
            <person name="Amoozegar M."/>
        </authorList>
    </citation>
    <scope>NUCLEOTIDE SEQUENCE [LARGE SCALE GENOMIC DNA]</scope>
    <source>
        <strain evidence="1 2">GBPx2</strain>
    </source>
</reference>
<proteinExistence type="predicted"/>
<organism evidence="1 2">
    <name type="scientific">Cyclobacterium plantarum</name>
    <dbReference type="NCBI Taxonomy" id="2716263"/>
    <lineage>
        <taxon>Bacteria</taxon>
        <taxon>Pseudomonadati</taxon>
        <taxon>Bacteroidota</taxon>
        <taxon>Cytophagia</taxon>
        <taxon>Cytophagales</taxon>
        <taxon>Cyclobacteriaceae</taxon>
        <taxon>Cyclobacterium</taxon>
    </lineage>
</organism>
<keyword evidence="2" id="KW-1185">Reference proteome</keyword>
<evidence type="ECO:0000313" key="2">
    <source>
        <dbReference type="Proteomes" id="UP000649799"/>
    </source>
</evidence>
<protein>
    <submittedName>
        <fullName evidence="1">Uncharacterized protein</fullName>
    </submittedName>
</protein>